<dbReference type="Gene3D" id="3.30.160.60">
    <property type="entry name" value="Classic Zinc Finger"/>
    <property type="match status" value="8"/>
</dbReference>
<feature type="domain" description="C2H2-type" evidence="12">
    <location>
        <begin position="677"/>
        <end position="704"/>
    </location>
</feature>
<evidence type="ECO:0000256" key="8">
    <source>
        <dbReference type="ARBA" id="ARBA00022843"/>
    </source>
</evidence>
<dbReference type="EMBL" id="CAVLGL010000091">
    <property type="protein sequence ID" value="CAK1594869.1"/>
    <property type="molecule type" value="Genomic_DNA"/>
</dbReference>
<feature type="domain" description="C2H2-type" evidence="12">
    <location>
        <begin position="649"/>
        <end position="676"/>
    </location>
</feature>
<dbReference type="PROSITE" id="PS50157">
    <property type="entry name" value="ZINC_FINGER_C2H2_2"/>
    <property type="match status" value="10"/>
</dbReference>
<keyword evidence="3" id="KW-1017">Isopeptide bond</keyword>
<evidence type="ECO:0000256" key="5">
    <source>
        <dbReference type="ARBA" id="ARBA00022737"/>
    </source>
</evidence>
<dbReference type="GO" id="GO:0000981">
    <property type="term" value="F:DNA-binding transcription factor activity, RNA polymerase II-specific"/>
    <property type="evidence" value="ECO:0007669"/>
    <property type="project" value="TreeGrafter"/>
</dbReference>
<evidence type="ECO:0000313" key="13">
    <source>
        <dbReference type="EMBL" id="CAK1594869.1"/>
    </source>
</evidence>
<dbReference type="AlphaFoldDB" id="A0AAV1LIC9"/>
<dbReference type="FunFam" id="3.30.160.60:FF:001442">
    <property type="entry name" value="zinc finger protein 696"/>
    <property type="match status" value="1"/>
</dbReference>
<keyword evidence="14" id="KW-1185">Reference proteome</keyword>
<comment type="subcellular location">
    <subcellularLocation>
        <location evidence="1">Nucleus</location>
    </subcellularLocation>
</comment>
<keyword evidence="4" id="KW-0479">Metal-binding</keyword>
<keyword evidence="9" id="KW-0539">Nucleus</keyword>
<dbReference type="GO" id="GO:0008270">
    <property type="term" value="F:zinc ion binding"/>
    <property type="evidence" value="ECO:0007669"/>
    <property type="project" value="UniProtKB-KW"/>
</dbReference>
<dbReference type="GO" id="GO:0040029">
    <property type="term" value="P:epigenetic regulation of gene expression"/>
    <property type="evidence" value="ECO:0007669"/>
    <property type="project" value="UniProtKB-ARBA"/>
</dbReference>
<dbReference type="SUPFAM" id="SSF57667">
    <property type="entry name" value="beta-beta-alpha zinc fingers"/>
    <property type="match status" value="5"/>
</dbReference>
<dbReference type="GO" id="GO:0032502">
    <property type="term" value="P:developmental process"/>
    <property type="evidence" value="ECO:0007669"/>
    <property type="project" value="UniProtKB-ARBA"/>
</dbReference>
<sequence length="1031" mass="114195">MNQFCFVCNTKGAISLRNAVKLFEENTVLQSGKSLLEVLSEIVEKPIKEDNAYSKIICKKCYKMCTEYDSIQVRLKSIKANLLGQFKKTLPDHNLNYDSFNKELTSKSILIPASSEKKPDGKKIVLPASKLQPLPPNYVIKSQKWPTLTKPAVSLAANLNPEIRILSPSTLNLKVTVGSSVLTQSIKTTGALSNKTLQKVVVPIPNQNPKPVDTNVSPMKSRTSQRTKNILDVVTSQKSAAVTSTVTSAQQSLSSIVTTKTNPVLSFNVNTLPKDFLSSAVLTRISDCVSNDLEEIIEKVEGDDAKIENDLDTNEDQPMEIDEDCSLAVIAATEDCNKLVFANASDQNDDEKSKSNNYFDVNLLSSLDSSTNDGPGSESPDKYVLGKFEILDERDEDDGEEEHTIVMDGENGSIIHVVSGQKFLYGDNEISIMVPEGSSLDDNDNGDSQDSNDEQIELQVAGDEETANAIIAAAQEQGGAFIKVESGEMFQVKSVESKTEEDQDDVCNDDLQMVVAQDNGQFKCLLCEKNQSKGGESFSGDAAATMQHLRSVHDARLHICAICGQVLRKKADYLSHLEKHSNKLQSDKSKAHECTICKKKYSSRQLLGEHMNSHSGSRPHSCPVCAKSFASKYTYQSHLKTHLDRPRPFKCDQCGKSFLTQQNLNQHEKTHSGVKDFVCNVCNKAFGTQHNLEVHGVVHSGNRPFVCGVCGKAFARRAEVRDHMRIHTGERPFACDVCGARFTQRSNLHSHRRATHLDDRRHRCQLCPKRFKRRRLLDYHVKASHTGERPLQCEVCQATFVYPEHFKKHMRIHSGEKPYLCEVCGKSFNSRDNRNTHRFVHSSKKPYECVVCGAGYMRKQLLYHHMNTSGHLAESIVVNQPRVSTIPENVVTTSTPVVLDSGNGYAEKFTDAMFEATEALQAQSTEKSIVSTSEADAAAKLFITDDKKIILQDGKSTINLLQDNEETPLLTIHNINDNIKDGSILEAVTTEQLVGETQEITTSEASGTSGMVRLVQVQLPDGRSGWLAVDS</sequence>
<feature type="domain" description="C2H2-type" evidence="12">
    <location>
        <begin position="705"/>
        <end position="732"/>
    </location>
</feature>
<dbReference type="GO" id="GO:0000977">
    <property type="term" value="F:RNA polymerase II transcription regulatory region sequence-specific DNA binding"/>
    <property type="evidence" value="ECO:0007669"/>
    <property type="project" value="TreeGrafter"/>
</dbReference>
<dbReference type="PANTHER" id="PTHR24409">
    <property type="entry name" value="ZINC FINGER PROTEIN 142"/>
    <property type="match status" value="1"/>
</dbReference>
<evidence type="ECO:0000256" key="2">
    <source>
        <dbReference type="ARBA" id="ARBA00006991"/>
    </source>
</evidence>
<comment type="caution">
    <text evidence="13">The sequence shown here is derived from an EMBL/GenBank/DDBJ whole genome shotgun (WGS) entry which is preliminary data.</text>
</comment>
<dbReference type="Pfam" id="PF00096">
    <property type="entry name" value="zf-C2H2"/>
    <property type="match status" value="6"/>
</dbReference>
<evidence type="ECO:0000259" key="12">
    <source>
        <dbReference type="PROSITE" id="PS50157"/>
    </source>
</evidence>
<dbReference type="FunFam" id="3.30.160.60:FF:000624">
    <property type="entry name" value="zinc finger protein 697"/>
    <property type="match status" value="1"/>
</dbReference>
<reference evidence="13 14" key="1">
    <citation type="submission" date="2023-11" db="EMBL/GenBank/DDBJ databases">
        <authorList>
            <person name="Hedman E."/>
            <person name="Englund M."/>
            <person name="Stromberg M."/>
            <person name="Nyberg Akerstrom W."/>
            <person name="Nylinder S."/>
            <person name="Jareborg N."/>
            <person name="Kallberg Y."/>
            <person name="Kronander E."/>
        </authorList>
    </citation>
    <scope>NUCLEOTIDE SEQUENCE [LARGE SCALE GENOMIC DNA]</scope>
</reference>
<feature type="region of interest" description="Disordered" evidence="11">
    <location>
        <begin position="206"/>
        <end position="226"/>
    </location>
</feature>
<feature type="domain" description="C2H2-type" evidence="12">
    <location>
        <begin position="620"/>
        <end position="647"/>
    </location>
</feature>
<evidence type="ECO:0000313" key="14">
    <source>
        <dbReference type="Proteomes" id="UP001314205"/>
    </source>
</evidence>
<proteinExistence type="inferred from homology"/>
<gene>
    <name evidence="13" type="ORF">PARMNEM_LOCUS14440</name>
</gene>
<dbReference type="FunFam" id="3.30.160.60:FF:000690">
    <property type="entry name" value="Zinc finger protein 354C"/>
    <property type="match status" value="1"/>
</dbReference>
<evidence type="ECO:0000256" key="4">
    <source>
        <dbReference type="ARBA" id="ARBA00022723"/>
    </source>
</evidence>
<name>A0AAV1LIC9_9NEOP</name>
<dbReference type="FunFam" id="3.30.160.60:FF:000202">
    <property type="entry name" value="Zinc finger protein 574"/>
    <property type="match status" value="1"/>
</dbReference>
<organism evidence="13 14">
    <name type="scientific">Parnassius mnemosyne</name>
    <name type="common">clouded apollo</name>
    <dbReference type="NCBI Taxonomy" id="213953"/>
    <lineage>
        <taxon>Eukaryota</taxon>
        <taxon>Metazoa</taxon>
        <taxon>Ecdysozoa</taxon>
        <taxon>Arthropoda</taxon>
        <taxon>Hexapoda</taxon>
        <taxon>Insecta</taxon>
        <taxon>Pterygota</taxon>
        <taxon>Neoptera</taxon>
        <taxon>Endopterygota</taxon>
        <taxon>Lepidoptera</taxon>
        <taxon>Glossata</taxon>
        <taxon>Ditrysia</taxon>
        <taxon>Papilionoidea</taxon>
        <taxon>Papilionidae</taxon>
        <taxon>Parnassiinae</taxon>
        <taxon>Parnassini</taxon>
        <taxon>Parnassius</taxon>
        <taxon>Driopa</taxon>
    </lineage>
</organism>
<keyword evidence="5" id="KW-0677">Repeat</keyword>
<dbReference type="GO" id="GO:0005634">
    <property type="term" value="C:nucleus"/>
    <property type="evidence" value="ECO:0007669"/>
    <property type="project" value="UniProtKB-SubCell"/>
</dbReference>
<comment type="similarity">
    <text evidence="2">Belongs to the krueppel C2H2-type zinc-finger protein family.</text>
</comment>
<keyword evidence="6 10" id="KW-0863">Zinc-finger</keyword>
<protein>
    <recommendedName>
        <fullName evidence="12">C2H2-type domain-containing protein</fullName>
    </recommendedName>
</protein>
<dbReference type="SMART" id="SM00355">
    <property type="entry name" value="ZnF_C2H2"/>
    <property type="match status" value="12"/>
</dbReference>
<dbReference type="PROSITE" id="PS00028">
    <property type="entry name" value="ZINC_FINGER_C2H2_1"/>
    <property type="match status" value="10"/>
</dbReference>
<dbReference type="InterPro" id="IPR036236">
    <property type="entry name" value="Znf_C2H2_sf"/>
</dbReference>
<feature type="domain" description="C2H2-type" evidence="12">
    <location>
        <begin position="762"/>
        <end position="790"/>
    </location>
</feature>
<feature type="domain" description="C2H2-type" evidence="12">
    <location>
        <begin position="819"/>
        <end position="846"/>
    </location>
</feature>
<keyword evidence="7" id="KW-0862">Zinc</keyword>
<feature type="domain" description="C2H2-type" evidence="12">
    <location>
        <begin position="592"/>
        <end position="619"/>
    </location>
</feature>
<evidence type="ECO:0000256" key="6">
    <source>
        <dbReference type="ARBA" id="ARBA00022771"/>
    </source>
</evidence>
<dbReference type="Proteomes" id="UP001314205">
    <property type="component" value="Unassembled WGS sequence"/>
</dbReference>
<evidence type="ECO:0000256" key="1">
    <source>
        <dbReference type="ARBA" id="ARBA00004123"/>
    </source>
</evidence>
<evidence type="ECO:0000256" key="10">
    <source>
        <dbReference type="PROSITE-ProRule" id="PRU00042"/>
    </source>
</evidence>
<dbReference type="PANTHER" id="PTHR24409:SF295">
    <property type="entry name" value="AZ2-RELATED"/>
    <property type="match status" value="1"/>
</dbReference>
<dbReference type="Pfam" id="PF13912">
    <property type="entry name" value="zf-C2H2_6"/>
    <property type="match status" value="2"/>
</dbReference>
<evidence type="ECO:0000256" key="3">
    <source>
        <dbReference type="ARBA" id="ARBA00022499"/>
    </source>
</evidence>
<dbReference type="InterPro" id="IPR013087">
    <property type="entry name" value="Znf_C2H2_type"/>
</dbReference>
<accession>A0AAV1LIC9</accession>
<evidence type="ECO:0000256" key="7">
    <source>
        <dbReference type="ARBA" id="ARBA00022833"/>
    </source>
</evidence>
<dbReference type="GO" id="GO:0000785">
    <property type="term" value="C:chromatin"/>
    <property type="evidence" value="ECO:0007669"/>
    <property type="project" value="UniProtKB-ARBA"/>
</dbReference>
<feature type="domain" description="C2H2-type" evidence="12">
    <location>
        <begin position="791"/>
        <end position="818"/>
    </location>
</feature>
<evidence type="ECO:0000256" key="9">
    <source>
        <dbReference type="ARBA" id="ARBA00023242"/>
    </source>
</evidence>
<keyword evidence="8" id="KW-0832">Ubl conjugation</keyword>
<feature type="domain" description="C2H2-type" evidence="12">
    <location>
        <begin position="733"/>
        <end position="761"/>
    </location>
</feature>
<dbReference type="GO" id="GO:0003682">
    <property type="term" value="F:chromatin binding"/>
    <property type="evidence" value="ECO:0007669"/>
    <property type="project" value="UniProtKB-ARBA"/>
</dbReference>
<feature type="domain" description="C2H2-type" evidence="12">
    <location>
        <begin position="847"/>
        <end position="876"/>
    </location>
</feature>
<dbReference type="FunFam" id="3.30.160.60:FF:000145">
    <property type="entry name" value="Zinc finger protein 574"/>
    <property type="match status" value="1"/>
</dbReference>
<evidence type="ECO:0000256" key="11">
    <source>
        <dbReference type="SAM" id="MobiDB-lite"/>
    </source>
</evidence>